<accession>A0A1M6WPG4</accession>
<keyword evidence="2" id="KW-1185">Reference proteome</keyword>
<dbReference type="STRING" id="1121959.SAMN02746009_01859"/>
<organism evidence="1 2">
    <name type="scientific">Hymenobacter psychrotolerans DSM 18569</name>
    <dbReference type="NCBI Taxonomy" id="1121959"/>
    <lineage>
        <taxon>Bacteria</taxon>
        <taxon>Pseudomonadati</taxon>
        <taxon>Bacteroidota</taxon>
        <taxon>Cytophagia</taxon>
        <taxon>Cytophagales</taxon>
        <taxon>Hymenobacteraceae</taxon>
        <taxon>Hymenobacter</taxon>
    </lineage>
</organism>
<evidence type="ECO:0000313" key="2">
    <source>
        <dbReference type="Proteomes" id="UP000183947"/>
    </source>
</evidence>
<dbReference type="GO" id="GO:0003677">
    <property type="term" value="F:DNA binding"/>
    <property type="evidence" value="ECO:0007669"/>
    <property type="project" value="InterPro"/>
</dbReference>
<reference evidence="2" key="1">
    <citation type="submission" date="2016-11" db="EMBL/GenBank/DDBJ databases">
        <authorList>
            <person name="Varghese N."/>
            <person name="Submissions S."/>
        </authorList>
    </citation>
    <scope>NUCLEOTIDE SEQUENCE [LARGE SCALE GENOMIC DNA]</scope>
    <source>
        <strain evidence="2">DSM 18569</strain>
    </source>
</reference>
<dbReference type="RefSeq" id="WP_073283593.1">
    <property type="nucleotide sequence ID" value="NZ_FRAS01000008.1"/>
</dbReference>
<evidence type="ECO:0000313" key="1">
    <source>
        <dbReference type="EMBL" id="SHK95578.1"/>
    </source>
</evidence>
<dbReference type="Proteomes" id="UP000183947">
    <property type="component" value="Unassembled WGS sequence"/>
</dbReference>
<name>A0A1M6WPG4_9BACT</name>
<dbReference type="AlphaFoldDB" id="A0A1M6WPG4"/>
<gene>
    <name evidence="1" type="ORF">SAMN02746009_01859</name>
</gene>
<dbReference type="InterPro" id="IPR010982">
    <property type="entry name" value="Lambda_DNA-bd_dom_sf"/>
</dbReference>
<dbReference type="EMBL" id="FRAS01000008">
    <property type="protein sequence ID" value="SHK95578.1"/>
    <property type="molecule type" value="Genomic_DNA"/>
</dbReference>
<protein>
    <submittedName>
        <fullName evidence="1">Uncharacterized protein</fullName>
    </submittedName>
</protein>
<sequence>MARSLTDSWLADICAHFGLKAYDLAHYVGVDAGQLSRIGTGQRSLTPLTEEALAPLVAALPAPAPAGGALRLASAAAPPAPALAPPEAAPLAARLDYCRHHARRLRRQLAPLEAQATQAARWAVALPALRAALPPDPGPAAEPDPTTAWPAWQAWHRHRWLERRPTVLPPDLSARYHLLRLRAEALEAEAEGLAGLLR</sequence>
<proteinExistence type="predicted"/>
<dbReference type="SUPFAM" id="SSF47413">
    <property type="entry name" value="lambda repressor-like DNA-binding domains"/>
    <property type="match status" value="1"/>
</dbReference>